<reference evidence="4 5" key="1">
    <citation type="submission" date="2013-09" db="EMBL/GenBank/DDBJ databases">
        <authorList>
            <person name="Zeng Z."/>
            <person name="Chen C."/>
        </authorList>
    </citation>
    <scope>NUCLEOTIDE SEQUENCE [LARGE SCALE GENOMIC DNA]</scope>
    <source>
        <strain evidence="4 5">WB 3.3-2</strain>
    </source>
</reference>
<evidence type="ECO:0000313" key="4">
    <source>
        <dbReference type="EMBL" id="KGO84988.1"/>
    </source>
</evidence>
<dbReference type="SUPFAM" id="SSF53756">
    <property type="entry name" value="UDP-Glycosyltransferase/glycogen phosphorylase"/>
    <property type="match status" value="1"/>
</dbReference>
<name>A0A0A2M0J1_9FLAO</name>
<dbReference type="OrthoDB" id="9801609at2"/>
<feature type="domain" description="Glycosyltransferase subfamily 4-like N-terminal" evidence="3">
    <location>
        <begin position="85"/>
        <end position="183"/>
    </location>
</feature>
<dbReference type="InterPro" id="IPR028098">
    <property type="entry name" value="Glyco_trans_4-like_N"/>
</dbReference>
<dbReference type="InterPro" id="IPR001296">
    <property type="entry name" value="Glyco_trans_1"/>
</dbReference>
<dbReference type="AlphaFoldDB" id="A0A0A2M0J1"/>
<dbReference type="GO" id="GO:0009103">
    <property type="term" value="P:lipopolysaccharide biosynthetic process"/>
    <property type="evidence" value="ECO:0007669"/>
    <property type="project" value="TreeGrafter"/>
</dbReference>
<dbReference type="Pfam" id="PF13439">
    <property type="entry name" value="Glyco_transf_4"/>
    <property type="match status" value="1"/>
</dbReference>
<dbReference type="EMBL" id="JRLX01000029">
    <property type="protein sequence ID" value="KGO84988.1"/>
    <property type="molecule type" value="Genomic_DNA"/>
</dbReference>
<dbReference type="GO" id="GO:0016757">
    <property type="term" value="F:glycosyltransferase activity"/>
    <property type="evidence" value="ECO:0007669"/>
    <property type="project" value="InterPro"/>
</dbReference>
<feature type="domain" description="Glycosyl transferase family 1" evidence="2">
    <location>
        <begin position="190"/>
        <end position="347"/>
    </location>
</feature>
<dbReference type="CDD" id="cd03809">
    <property type="entry name" value="GT4_MtfB-like"/>
    <property type="match status" value="1"/>
</dbReference>
<dbReference type="Proteomes" id="UP000030152">
    <property type="component" value="Unassembled WGS sequence"/>
</dbReference>
<dbReference type="STRING" id="1121895.GCA_000378485_01719"/>
<protein>
    <submittedName>
        <fullName evidence="4">Glycosyl transferase family 1</fullName>
    </submittedName>
</protein>
<gene>
    <name evidence="4" type="ORF">Q765_18410</name>
</gene>
<comment type="caution">
    <text evidence="4">The sequence shown here is derived from an EMBL/GenBank/DDBJ whole genome shotgun (WGS) entry which is preliminary data.</text>
</comment>
<dbReference type="eggNOG" id="COG0438">
    <property type="taxonomic scope" value="Bacteria"/>
</dbReference>
<dbReference type="RefSeq" id="WP_020212873.1">
    <property type="nucleotide sequence ID" value="NZ_JRLX01000029.1"/>
</dbReference>
<sequence>MKILVDPQIYNSQVYGGVSRYYTEVFSQLSTKDGVQIEIPIFFSKNEYLKISSLYKKEHRRFNAILNLMSNLGISTRKMVKKRSKKKAITALKKQKYDIFIPTYYDTYFLDYINGNPYVLTVYDMIHELFPQYFNDAKEIVANKLLLMQKAAKIIAVSHNTKKDIIKLYPDIDASKIEVVYHGSSINITESKAVDLPDNYILFVGVRDHYKNFDFLIASIASLLQEDKTLQLVCAGGGMFTTKEIELLEKYDLNGRVLQKSFKEDELGQFYKKAKCFVFPSAYEGFGIPVLEAMACGCPIVLTNNSSFPEVAGDAGIFYELGNMSDLKEKIEWVTYNVNVRAEYSAKGLQQVQKFTWMDAAEKCFAIYKEAAIQNK</sequence>
<evidence type="ECO:0000256" key="1">
    <source>
        <dbReference type="ARBA" id="ARBA00022679"/>
    </source>
</evidence>
<dbReference type="Gene3D" id="3.40.50.2000">
    <property type="entry name" value="Glycogen Phosphorylase B"/>
    <property type="match status" value="2"/>
</dbReference>
<evidence type="ECO:0000259" key="2">
    <source>
        <dbReference type="Pfam" id="PF00534"/>
    </source>
</evidence>
<evidence type="ECO:0000259" key="3">
    <source>
        <dbReference type="Pfam" id="PF13439"/>
    </source>
</evidence>
<evidence type="ECO:0000313" key="5">
    <source>
        <dbReference type="Proteomes" id="UP000030152"/>
    </source>
</evidence>
<organism evidence="4 5">
    <name type="scientific">Flavobacterium rivuli WB 3.3-2 = DSM 21788</name>
    <dbReference type="NCBI Taxonomy" id="1121895"/>
    <lineage>
        <taxon>Bacteria</taxon>
        <taxon>Pseudomonadati</taxon>
        <taxon>Bacteroidota</taxon>
        <taxon>Flavobacteriia</taxon>
        <taxon>Flavobacteriales</taxon>
        <taxon>Flavobacteriaceae</taxon>
        <taxon>Flavobacterium</taxon>
    </lineage>
</organism>
<accession>A0A0A2M0J1</accession>
<dbReference type="PANTHER" id="PTHR46401:SF2">
    <property type="entry name" value="GLYCOSYLTRANSFERASE WBBK-RELATED"/>
    <property type="match status" value="1"/>
</dbReference>
<keyword evidence="5" id="KW-1185">Reference proteome</keyword>
<proteinExistence type="predicted"/>
<dbReference type="Pfam" id="PF00534">
    <property type="entry name" value="Glycos_transf_1"/>
    <property type="match status" value="1"/>
</dbReference>
<keyword evidence="1 4" id="KW-0808">Transferase</keyword>
<dbReference type="PANTHER" id="PTHR46401">
    <property type="entry name" value="GLYCOSYLTRANSFERASE WBBK-RELATED"/>
    <property type="match status" value="1"/>
</dbReference>